<dbReference type="Pfam" id="PF00512">
    <property type="entry name" value="HisKA"/>
    <property type="match status" value="1"/>
</dbReference>
<dbReference type="InterPro" id="IPR003660">
    <property type="entry name" value="HAMP_dom"/>
</dbReference>
<evidence type="ECO:0000256" key="6">
    <source>
        <dbReference type="PROSITE-ProRule" id="PRU00169"/>
    </source>
</evidence>
<evidence type="ECO:0000256" key="7">
    <source>
        <dbReference type="SAM" id="MobiDB-lite"/>
    </source>
</evidence>
<evidence type="ECO:0000256" key="8">
    <source>
        <dbReference type="SAM" id="Phobius"/>
    </source>
</evidence>
<protein>
    <recommendedName>
        <fullName evidence="2">histidine kinase</fullName>
        <ecNumber evidence="2">2.7.13.3</ecNumber>
    </recommendedName>
</protein>
<feature type="compositionally biased region" description="Polar residues" evidence="7">
    <location>
        <begin position="997"/>
        <end position="1036"/>
    </location>
</feature>
<dbReference type="CDD" id="cd06225">
    <property type="entry name" value="HAMP"/>
    <property type="match status" value="1"/>
</dbReference>
<feature type="domain" description="Histidine kinase" evidence="9">
    <location>
        <begin position="560"/>
        <end position="967"/>
    </location>
</feature>
<dbReference type="InterPro" id="IPR001789">
    <property type="entry name" value="Sig_transdc_resp-reg_receiver"/>
</dbReference>
<dbReference type="Proteomes" id="UP000422736">
    <property type="component" value="Chromosome 3"/>
</dbReference>
<dbReference type="EC" id="2.7.13.3" evidence="2"/>
<feature type="domain" description="Response regulatory" evidence="10">
    <location>
        <begin position="1068"/>
        <end position="1189"/>
    </location>
</feature>
<keyword evidence="8" id="KW-1133">Transmembrane helix</keyword>
<feature type="region of interest" description="Disordered" evidence="7">
    <location>
        <begin position="991"/>
        <end position="1041"/>
    </location>
</feature>
<keyword evidence="5 12" id="KW-0418">Kinase</keyword>
<dbReference type="CDD" id="cd00082">
    <property type="entry name" value="HisKA"/>
    <property type="match status" value="1"/>
</dbReference>
<dbReference type="PROSITE" id="PS50109">
    <property type="entry name" value="HIS_KIN"/>
    <property type="match status" value="1"/>
</dbReference>
<feature type="compositionally biased region" description="Low complexity" evidence="7">
    <location>
        <begin position="739"/>
        <end position="753"/>
    </location>
</feature>
<feature type="compositionally biased region" description="Acidic residues" evidence="7">
    <location>
        <begin position="773"/>
        <end position="805"/>
    </location>
</feature>
<dbReference type="PANTHER" id="PTHR43047:SF72">
    <property type="entry name" value="OSMOSENSING HISTIDINE PROTEIN KINASE SLN1"/>
    <property type="match status" value="1"/>
</dbReference>
<dbReference type="Pfam" id="PF00072">
    <property type="entry name" value="Response_reg"/>
    <property type="match status" value="1"/>
</dbReference>
<feature type="modified residue" description="4-aspartylphosphate" evidence="6">
    <location>
        <position position="1123"/>
    </location>
</feature>
<evidence type="ECO:0000256" key="2">
    <source>
        <dbReference type="ARBA" id="ARBA00012438"/>
    </source>
</evidence>
<dbReference type="Pfam" id="PF02518">
    <property type="entry name" value="HATPase_c"/>
    <property type="match status" value="1"/>
</dbReference>
<dbReference type="EMBL" id="CP015056">
    <property type="protein sequence ID" value="QGN15727.1"/>
    <property type="molecule type" value="Genomic_DNA"/>
</dbReference>
<feature type="domain" description="HAMP" evidence="11">
    <location>
        <begin position="497"/>
        <end position="527"/>
    </location>
</feature>
<dbReference type="Gene3D" id="3.30.565.10">
    <property type="entry name" value="Histidine kinase-like ATPase, C-terminal domain"/>
    <property type="match status" value="2"/>
</dbReference>
<evidence type="ECO:0000256" key="1">
    <source>
        <dbReference type="ARBA" id="ARBA00000085"/>
    </source>
</evidence>
<dbReference type="SMART" id="SM00388">
    <property type="entry name" value="HisKA"/>
    <property type="match status" value="1"/>
</dbReference>
<proteinExistence type="predicted"/>
<dbReference type="Gene3D" id="3.40.50.2300">
    <property type="match status" value="1"/>
</dbReference>
<dbReference type="SUPFAM" id="SSF55874">
    <property type="entry name" value="ATPase domain of HSP90 chaperone/DNA topoisomerase II/histidine kinase"/>
    <property type="match status" value="2"/>
</dbReference>
<accession>A0ABX6EXD7</accession>
<keyword evidence="8" id="KW-0812">Transmembrane</keyword>
<dbReference type="SMART" id="SM00387">
    <property type="entry name" value="HATPase_c"/>
    <property type="match status" value="1"/>
</dbReference>
<dbReference type="PROSITE" id="PS50885">
    <property type="entry name" value="HAMP"/>
    <property type="match status" value="1"/>
</dbReference>
<reference evidence="12 13" key="1">
    <citation type="submission" date="2016-03" db="EMBL/GenBank/DDBJ databases">
        <title>How can Kluyveromyces marxianus grow so fast - potential evolutionary course in Saccharomyces Complex revealed by comparative genomics.</title>
        <authorList>
            <person name="Mo W."/>
            <person name="Lu W."/>
            <person name="Yang X."/>
            <person name="Qi J."/>
            <person name="Lv H."/>
        </authorList>
    </citation>
    <scope>NUCLEOTIDE SEQUENCE [LARGE SCALE GENOMIC DNA]</scope>
    <source>
        <strain evidence="12 13">FIM1</strain>
    </source>
</reference>
<organism evidence="12 13">
    <name type="scientific">Kluyveromyces marxianus</name>
    <name type="common">Yeast</name>
    <name type="synonym">Candida kefyr</name>
    <dbReference type="NCBI Taxonomy" id="4911"/>
    <lineage>
        <taxon>Eukaryota</taxon>
        <taxon>Fungi</taxon>
        <taxon>Dikarya</taxon>
        <taxon>Ascomycota</taxon>
        <taxon>Saccharomycotina</taxon>
        <taxon>Saccharomycetes</taxon>
        <taxon>Saccharomycetales</taxon>
        <taxon>Saccharomycetaceae</taxon>
        <taxon>Kluyveromyces</taxon>
    </lineage>
</organism>
<evidence type="ECO:0000256" key="4">
    <source>
        <dbReference type="ARBA" id="ARBA00022679"/>
    </source>
</evidence>
<keyword evidence="8" id="KW-0472">Membrane</keyword>
<feature type="transmembrane region" description="Helical" evidence="8">
    <location>
        <begin position="30"/>
        <end position="54"/>
    </location>
</feature>
<dbReference type="InterPro" id="IPR036890">
    <property type="entry name" value="HATPase_C_sf"/>
</dbReference>
<dbReference type="InterPro" id="IPR005467">
    <property type="entry name" value="His_kinase_dom"/>
</dbReference>
<dbReference type="PANTHER" id="PTHR43047">
    <property type="entry name" value="TWO-COMPONENT HISTIDINE PROTEIN KINASE"/>
    <property type="match status" value="1"/>
</dbReference>
<dbReference type="CDD" id="cd17546">
    <property type="entry name" value="REC_hyHK_CKI1_RcsC-like"/>
    <property type="match status" value="1"/>
</dbReference>
<evidence type="ECO:0000313" key="12">
    <source>
        <dbReference type="EMBL" id="QGN15727.1"/>
    </source>
</evidence>
<evidence type="ECO:0000259" key="11">
    <source>
        <dbReference type="PROSITE" id="PS50885"/>
    </source>
</evidence>
<dbReference type="PRINTS" id="PR00344">
    <property type="entry name" value="BCTRLSENSOR"/>
</dbReference>
<dbReference type="Gene3D" id="1.10.287.130">
    <property type="match status" value="1"/>
</dbReference>
<feature type="region of interest" description="Disordered" evidence="7">
    <location>
        <begin position="447"/>
        <end position="480"/>
    </location>
</feature>
<feature type="compositionally biased region" description="Basic and acidic residues" evidence="7">
    <location>
        <begin position="806"/>
        <end position="823"/>
    </location>
</feature>
<comment type="catalytic activity">
    <reaction evidence="1">
        <text>ATP + protein L-histidine = ADP + protein N-phospho-L-histidine.</text>
        <dbReference type="EC" id="2.7.13.3"/>
    </reaction>
</comment>
<reference evidence="12 13" key="2">
    <citation type="submission" date="2019-11" db="EMBL/GenBank/DDBJ databases">
        <authorList>
            <person name="Lu H."/>
        </authorList>
    </citation>
    <scope>NUCLEOTIDE SEQUENCE [LARGE SCALE GENOMIC DNA]</scope>
    <source>
        <strain evidence="12 13">FIM1</strain>
    </source>
</reference>
<dbReference type="InterPro" id="IPR003594">
    <property type="entry name" value="HATPase_dom"/>
</dbReference>
<evidence type="ECO:0000313" key="13">
    <source>
        <dbReference type="Proteomes" id="UP000422736"/>
    </source>
</evidence>
<evidence type="ECO:0000256" key="3">
    <source>
        <dbReference type="ARBA" id="ARBA00022553"/>
    </source>
</evidence>
<name>A0ABX6EXD7_KLUMA</name>
<dbReference type="InterPro" id="IPR004358">
    <property type="entry name" value="Sig_transdc_His_kin-like_C"/>
</dbReference>
<evidence type="ECO:0000259" key="9">
    <source>
        <dbReference type="PROSITE" id="PS50109"/>
    </source>
</evidence>
<dbReference type="SUPFAM" id="SSF47384">
    <property type="entry name" value="Homodimeric domain of signal transducing histidine kinase"/>
    <property type="match status" value="1"/>
</dbReference>
<sequence>MLPYLKRHFSLINIRNRFKPPFKVGLTAQLTIIVCSLLLISLITITVTTGLYFTKNFKSVRAERLEVAAQLKSSQIDQNLNYLYYQIYWLSTRDTIQDALVNFRAGNSSQDNWASAEDSLEKFLGSSDLFSVARVYDTSFNNVLNTTNNGSGENIPESVLTQLFPLSGNAPLSSSLLTTGIVTDPVLNSTTYLLSMSLPISTNPSIILNSNEVAGYITVVASADSLKAVVNDTVALDKSYVLILSAVFDNSSSLVGYHYVFPPLSESDNSVDVVYPIKNDTFISSAFNEGKSGSVMATNMVQQSHIAVGYSPTSFKLVSWVAVITQPENIFLAPVIQFIKIFASCICGIAVFMWLLTYFIARWAVQPIIRLQKATEVITAGRGLKHYSNSGNSESNTIMSHSRTRSSSNQLHAMKLFNKSVSKDVSGADINPKYHMYNQNAGGSTGSFSARNSQSINRSDVDLNTSTTNGSVRMSNDSSSYISDRCMKSTNLEGAYVPVYRRFFQDELSELTDTFNTMTDELDRHYALLEERVRARTKQLEAAKIQAEFANEAKTVFIANISHELRTPLNGILGMTAIAMAETDMQKVQNSLKLIFRSGELLLHILTELLTFSKNVLKRTKLEERDFSVMDIALQVKSIFGKLAKDQHVRLSISLTPNFIRSLVLWGDSNRIIQIVMNLVSNALKFTPVDGKVDVRIKLLGEYDKEKSESVDFKEVFILPGTEVNDDLEQKYTHVNTADSPSPESSSTSNSSSTDEKCCPDVSTSASDLTESSQDDSNDFDEEEEGDGNEEKDEDTEDEDIEDESKDDHEDRYVESTEEEQKSYSESSQEIEEDEESKNDKSERLSLITTNSSSSYDDAIFHSQFKKVLSSAVSDEEDRPFKEITNPKTWVISIEVEDSGSGIDPSLHESVFEPFVQGDQTLSRQYGGTGLGLSICRQLARMMKGTMKLDSTVGVGSKFTFTVPLLQTKELVLDDNEFHFEDEFNPTSKKNRKVRFKTNSSKRSVQTSKSKSSFDAFNSNIPSENKSGNSAENSVGSVRVDRPFLQSTGTATSTRSIPSISSNVAQPRVLVAEDNNVNQEVIKRMLELEGILDIDMACDGQEAYDKVKEMKENGESYTIIFMDVQMPKVDGLLATKMIRNDLLYQGSIVALTAYADDSNIKVCLESGMNGFLPKPIKRSLLREIIEKYCPKTDKHELNR</sequence>
<dbReference type="PROSITE" id="PS50110">
    <property type="entry name" value="RESPONSE_REGULATORY"/>
    <property type="match status" value="1"/>
</dbReference>
<keyword evidence="3 6" id="KW-0597">Phosphoprotein</keyword>
<feature type="transmembrane region" description="Helical" evidence="8">
    <location>
        <begin position="341"/>
        <end position="361"/>
    </location>
</feature>
<evidence type="ECO:0000259" key="10">
    <source>
        <dbReference type="PROSITE" id="PS50110"/>
    </source>
</evidence>
<dbReference type="SMART" id="SM00448">
    <property type="entry name" value="REC"/>
    <property type="match status" value="1"/>
</dbReference>
<keyword evidence="4" id="KW-0808">Transferase</keyword>
<gene>
    <name evidence="12" type="primary">SLN1</name>
    <name evidence="12" type="ORF">FIM1_2420</name>
</gene>
<dbReference type="InterPro" id="IPR003661">
    <property type="entry name" value="HisK_dim/P_dom"/>
</dbReference>
<dbReference type="SUPFAM" id="SSF52172">
    <property type="entry name" value="CheY-like"/>
    <property type="match status" value="1"/>
</dbReference>
<evidence type="ECO:0000256" key="5">
    <source>
        <dbReference type="ARBA" id="ARBA00022777"/>
    </source>
</evidence>
<keyword evidence="13" id="KW-1185">Reference proteome</keyword>
<feature type="region of interest" description="Disordered" evidence="7">
    <location>
        <begin position="734"/>
        <end position="845"/>
    </location>
</feature>
<dbReference type="GO" id="GO:0016301">
    <property type="term" value="F:kinase activity"/>
    <property type="evidence" value="ECO:0007669"/>
    <property type="project" value="UniProtKB-KW"/>
</dbReference>
<dbReference type="InterPro" id="IPR036097">
    <property type="entry name" value="HisK_dim/P_sf"/>
</dbReference>
<dbReference type="InterPro" id="IPR011006">
    <property type="entry name" value="CheY-like_superfamily"/>
</dbReference>